<comment type="similarity">
    <text evidence="3">Belongs to the bacterial ribosomal protein bS16 family.</text>
</comment>
<evidence type="ECO:0000256" key="4">
    <source>
        <dbReference type="SAM" id="MobiDB-lite"/>
    </source>
</evidence>
<dbReference type="GO" id="GO:0005737">
    <property type="term" value="C:cytoplasm"/>
    <property type="evidence" value="ECO:0007669"/>
    <property type="project" value="UniProtKB-ARBA"/>
</dbReference>
<dbReference type="Gene3D" id="3.30.1320.10">
    <property type="match status" value="1"/>
</dbReference>
<dbReference type="Proteomes" id="UP000067476">
    <property type="component" value="Chromosome"/>
</dbReference>
<protein>
    <recommendedName>
        <fullName evidence="3">Small ribosomal subunit protein bS16</fullName>
    </recommendedName>
</protein>
<feature type="compositionally biased region" description="Low complexity" evidence="4">
    <location>
        <begin position="104"/>
        <end position="155"/>
    </location>
</feature>
<gene>
    <name evidence="3 5" type="primary">rpsP</name>
    <name evidence="5" type="ORF">SLITO_v1c07960</name>
</gene>
<accession>A0A0K1W259</accession>
<organism evidence="5 6">
    <name type="scientific">Spiroplasma litorale</name>
    <dbReference type="NCBI Taxonomy" id="216942"/>
    <lineage>
        <taxon>Bacteria</taxon>
        <taxon>Bacillati</taxon>
        <taxon>Mycoplasmatota</taxon>
        <taxon>Mollicutes</taxon>
        <taxon>Entomoplasmatales</taxon>
        <taxon>Spiroplasmataceae</taxon>
        <taxon>Spiroplasma</taxon>
    </lineage>
</organism>
<keyword evidence="6" id="KW-1185">Reference proteome</keyword>
<keyword evidence="1 3" id="KW-0689">Ribosomal protein</keyword>
<dbReference type="InterPro" id="IPR000307">
    <property type="entry name" value="Ribosomal_bS16"/>
</dbReference>
<evidence type="ECO:0000313" key="5">
    <source>
        <dbReference type="EMBL" id="AKX34415.1"/>
    </source>
</evidence>
<dbReference type="GO" id="GO:0003735">
    <property type="term" value="F:structural constituent of ribosome"/>
    <property type="evidence" value="ECO:0007669"/>
    <property type="project" value="InterPro"/>
</dbReference>
<keyword evidence="2 3" id="KW-0687">Ribonucleoprotein</keyword>
<dbReference type="PATRIC" id="fig|216942.3.peg.810"/>
<sequence length="162" mass="17485">MVKLRLKRAGKKRAAFYRIVASDSRVKRDGEYIELVGTYNPINGEVNLQNEIALKWLKNGAQPTDTVRSILSKNGIMKELHDYKIALPKDKESAPKKESKSVKKPATAKTATKSTAAKPATAKTATKSTAAKPATAKTATKSTAAKPATAKTATSKTKKEDK</sequence>
<dbReference type="RefSeq" id="WP_083433375.1">
    <property type="nucleotide sequence ID" value="NZ_CP012357.1"/>
</dbReference>
<dbReference type="PROSITE" id="PS00732">
    <property type="entry name" value="RIBOSOMAL_S16"/>
    <property type="match status" value="1"/>
</dbReference>
<name>A0A0K1W259_9MOLU</name>
<dbReference type="InterPro" id="IPR020592">
    <property type="entry name" value="Ribosomal_bS16_CS"/>
</dbReference>
<dbReference type="GO" id="GO:0015935">
    <property type="term" value="C:small ribosomal subunit"/>
    <property type="evidence" value="ECO:0007669"/>
    <property type="project" value="TreeGrafter"/>
</dbReference>
<dbReference type="STRING" id="216942.SLITO_v1c07960"/>
<dbReference type="PANTHER" id="PTHR12919:SF20">
    <property type="entry name" value="SMALL RIBOSOMAL SUBUNIT PROTEIN BS16M"/>
    <property type="match status" value="1"/>
</dbReference>
<dbReference type="Pfam" id="PF00886">
    <property type="entry name" value="Ribosomal_S16"/>
    <property type="match status" value="1"/>
</dbReference>
<dbReference type="NCBIfam" id="TIGR00002">
    <property type="entry name" value="S16"/>
    <property type="match status" value="1"/>
</dbReference>
<feature type="compositionally biased region" description="Basic and acidic residues" evidence="4">
    <location>
        <begin position="86"/>
        <end position="101"/>
    </location>
</feature>
<dbReference type="HAMAP" id="MF_00385">
    <property type="entry name" value="Ribosomal_bS16"/>
    <property type="match status" value="1"/>
</dbReference>
<evidence type="ECO:0000256" key="1">
    <source>
        <dbReference type="ARBA" id="ARBA00022980"/>
    </source>
</evidence>
<evidence type="ECO:0000256" key="3">
    <source>
        <dbReference type="HAMAP-Rule" id="MF_00385"/>
    </source>
</evidence>
<evidence type="ECO:0000313" key="6">
    <source>
        <dbReference type="Proteomes" id="UP000067476"/>
    </source>
</evidence>
<dbReference type="EMBL" id="CP012357">
    <property type="protein sequence ID" value="AKX34415.1"/>
    <property type="molecule type" value="Genomic_DNA"/>
</dbReference>
<dbReference type="OrthoDB" id="9807878at2"/>
<proteinExistence type="inferred from homology"/>
<reference evidence="5 6" key="1">
    <citation type="journal article" date="2015" name="Genome Announc.">
        <title>Complete Genome Sequence of Spiroplasma litorale TN-1T (DSM 21781), a Bacterium Isolated from a Green-Eyed Horsefly (Tabanus nigrovittatus).</title>
        <authorList>
            <person name="Lo W.S."/>
            <person name="Lai Y.C."/>
            <person name="Lien Y.W."/>
            <person name="Wang T.H."/>
            <person name="Kuo C.H."/>
        </authorList>
    </citation>
    <scope>NUCLEOTIDE SEQUENCE [LARGE SCALE GENOMIC DNA]</scope>
    <source>
        <strain evidence="5 6">TN-1</strain>
    </source>
</reference>
<dbReference type="InterPro" id="IPR023803">
    <property type="entry name" value="Ribosomal_bS16_dom_sf"/>
</dbReference>
<dbReference type="PANTHER" id="PTHR12919">
    <property type="entry name" value="30S RIBOSOMAL PROTEIN S16"/>
    <property type="match status" value="1"/>
</dbReference>
<dbReference type="KEGG" id="sll:SLITO_v1c07960"/>
<dbReference type="GO" id="GO:0006412">
    <property type="term" value="P:translation"/>
    <property type="evidence" value="ECO:0007669"/>
    <property type="project" value="UniProtKB-UniRule"/>
</dbReference>
<dbReference type="SUPFAM" id="SSF54565">
    <property type="entry name" value="Ribosomal protein S16"/>
    <property type="match status" value="1"/>
</dbReference>
<dbReference type="AlphaFoldDB" id="A0A0K1W259"/>
<feature type="region of interest" description="Disordered" evidence="4">
    <location>
        <begin position="86"/>
        <end position="162"/>
    </location>
</feature>
<evidence type="ECO:0000256" key="2">
    <source>
        <dbReference type="ARBA" id="ARBA00023274"/>
    </source>
</evidence>